<evidence type="ECO:0000313" key="5">
    <source>
        <dbReference type="EMBL" id="EHO42756.1"/>
    </source>
</evidence>
<dbReference type="PROSITE" id="PS00455">
    <property type="entry name" value="AMP_BINDING"/>
    <property type="match status" value="1"/>
</dbReference>
<dbReference type="KEGG" id="caby:Cabys_2029"/>
<protein>
    <submittedName>
        <fullName evidence="5">AMP-dependent synthetase and ligase</fullName>
    </submittedName>
    <submittedName>
        <fullName evidence="4">Long-chain acyl-CoA synthetase</fullName>
    </submittedName>
</protein>
<dbReference type="InterPro" id="IPR042099">
    <property type="entry name" value="ANL_N_sf"/>
</dbReference>
<dbReference type="PANTHER" id="PTHR43272:SF33">
    <property type="entry name" value="AMP-BINDING DOMAIN-CONTAINING PROTEIN-RELATED"/>
    <property type="match status" value="1"/>
</dbReference>
<dbReference type="Proteomes" id="UP000183868">
    <property type="component" value="Chromosome"/>
</dbReference>
<dbReference type="RefSeq" id="WP_006930110.1">
    <property type="nucleotide sequence ID" value="NZ_CM001402.1"/>
</dbReference>
<proteinExistence type="predicted"/>
<reference evidence="5 6" key="1">
    <citation type="submission" date="2011-09" db="EMBL/GenBank/DDBJ databases">
        <title>The permanent draft genome of Caldithrix abyssi DSM 13497.</title>
        <authorList>
            <consortium name="US DOE Joint Genome Institute (JGI-PGF)"/>
            <person name="Lucas S."/>
            <person name="Han J."/>
            <person name="Lapidus A."/>
            <person name="Bruce D."/>
            <person name="Goodwin L."/>
            <person name="Pitluck S."/>
            <person name="Peters L."/>
            <person name="Kyrpides N."/>
            <person name="Mavromatis K."/>
            <person name="Ivanova N."/>
            <person name="Mikhailova N."/>
            <person name="Chertkov O."/>
            <person name="Detter J.C."/>
            <person name="Tapia R."/>
            <person name="Han C."/>
            <person name="Land M."/>
            <person name="Hauser L."/>
            <person name="Markowitz V."/>
            <person name="Cheng J.-F."/>
            <person name="Hugenholtz P."/>
            <person name="Woyke T."/>
            <person name="Wu D."/>
            <person name="Spring S."/>
            <person name="Brambilla E."/>
            <person name="Klenk H.-P."/>
            <person name="Eisen J.A."/>
        </authorList>
    </citation>
    <scope>NUCLEOTIDE SEQUENCE [LARGE SCALE GENOMIC DNA]</scope>
    <source>
        <strain evidence="5 6">DSM 13497</strain>
    </source>
</reference>
<evidence type="ECO:0000256" key="1">
    <source>
        <dbReference type="ARBA" id="ARBA00022741"/>
    </source>
</evidence>
<dbReference type="InterPro" id="IPR020845">
    <property type="entry name" value="AMP-binding_CS"/>
</dbReference>
<dbReference type="PRINTS" id="PR00154">
    <property type="entry name" value="AMPBINDING"/>
</dbReference>
<dbReference type="OrthoDB" id="9803968at2"/>
<dbReference type="PANTHER" id="PTHR43272">
    <property type="entry name" value="LONG-CHAIN-FATTY-ACID--COA LIGASE"/>
    <property type="match status" value="1"/>
</dbReference>
<dbReference type="GO" id="GO:0005524">
    <property type="term" value="F:ATP binding"/>
    <property type="evidence" value="ECO:0007669"/>
    <property type="project" value="UniProtKB-KW"/>
</dbReference>
<dbReference type="eggNOG" id="COG1022">
    <property type="taxonomic scope" value="Bacteria"/>
</dbReference>
<name>H1XUD0_CALAY</name>
<sequence>MQKMHLTTMILNQTQKHLDRAALFHKENHSWKSITWREMGKQITSVSSALLNWGVLPQERIGIYSQNRPEWTISDYGIMGVRGITTTIYATSSEIDLEYIINDAQIEILFIGGQEQYDKAIKILSENKTLKKMIVFDRSTKIQTDEKVIYFDDFIAQGLANYNAQALKQRLSEASPEDIATIIYTSGTTGRPKGVMLTQRNFFSQFKALDPLFNFSENDIELCFLPLSHAYQKSSTHWTQSHGVTVYYCENPKEVLDCFKEVRPTFMVGVPRLYEKMYAKVFATLENASGFKRGLFEWALEVGKEYQYKAFKKENISPYLRLKHTLARKLVLNKIRNIMGGRLNFFSAGGAPLSSEIEEFFFAAGIFIAQGYGLTETSPVVSCNRPDQFKFGTPGKVVNICQVKIAPDGEILVKGENVMKGYYRKPELTAEVLSPDGWFRTGDIGYLDSDGFLHITDRKKDIIITAGGKNIAPQPIESHIGKDYYIEQIALIGDKRKYITALIVPSFEALEEFAQKHDIKYDTLSELVKNEKVIQFYRQRLDELSKPLSAYERIKKFTLLSQPFSVEKGEITPTLKLKRKVIEKNYRDEIERMYSVDNGQAEDHQPQLLRQSAAL</sequence>
<dbReference type="InterPro" id="IPR020459">
    <property type="entry name" value="AMP-binding"/>
</dbReference>
<dbReference type="HOGENOM" id="CLU_000022_45_5_0"/>
<dbReference type="Pfam" id="PF23562">
    <property type="entry name" value="AMP-binding_C_3"/>
    <property type="match status" value="1"/>
</dbReference>
<dbReference type="STRING" id="880073.Cabys_2029"/>
<dbReference type="GO" id="GO:0004467">
    <property type="term" value="F:long-chain fatty acid-CoA ligase activity"/>
    <property type="evidence" value="ECO:0007669"/>
    <property type="project" value="TreeGrafter"/>
</dbReference>
<dbReference type="CDD" id="cd05907">
    <property type="entry name" value="VL_LC_FACS_like"/>
    <property type="match status" value="1"/>
</dbReference>
<evidence type="ECO:0000313" key="7">
    <source>
        <dbReference type="Proteomes" id="UP000183868"/>
    </source>
</evidence>
<evidence type="ECO:0000313" key="6">
    <source>
        <dbReference type="Proteomes" id="UP000004671"/>
    </source>
</evidence>
<dbReference type="Pfam" id="PF00501">
    <property type="entry name" value="AMP-binding"/>
    <property type="match status" value="1"/>
</dbReference>
<dbReference type="Gene3D" id="3.40.50.12780">
    <property type="entry name" value="N-terminal domain of ligase-like"/>
    <property type="match status" value="2"/>
</dbReference>
<dbReference type="InParanoid" id="H1XUD0"/>
<keyword evidence="6" id="KW-1185">Reference proteome</keyword>
<dbReference type="PaxDb" id="880073-Calab_3150"/>
<dbReference type="SUPFAM" id="SSF56801">
    <property type="entry name" value="Acetyl-CoA synthetase-like"/>
    <property type="match status" value="1"/>
</dbReference>
<dbReference type="InterPro" id="IPR000873">
    <property type="entry name" value="AMP-dep_synth/lig_dom"/>
</dbReference>
<gene>
    <name evidence="4" type="ORF">Cabys_2029</name>
    <name evidence="5" type="ORF">Calab_3150</name>
</gene>
<dbReference type="AlphaFoldDB" id="H1XUD0"/>
<keyword evidence="5" id="KW-0436">Ligase</keyword>
<dbReference type="EMBL" id="CM001402">
    <property type="protein sequence ID" value="EHO42756.1"/>
    <property type="molecule type" value="Genomic_DNA"/>
</dbReference>
<keyword evidence="1" id="KW-0547">Nucleotide-binding</keyword>
<organism evidence="5 6">
    <name type="scientific">Caldithrix abyssi DSM 13497</name>
    <dbReference type="NCBI Taxonomy" id="880073"/>
    <lineage>
        <taxon>Bacteria</taxon>
        <taxon>Pseudomonadati</taxon>
        <taxon>Calditrichota</taxon>
        <taxon>Calditrichia</taxon>
        <taxon>Calditrichales</taxon>
        <taxon>Calditrichaceae</taxon>
        <taxon>Caldithrix</taxon>
    </lineage>
</organism>
<dbReference type="GO" id="GO:0016020">
    <property type="term" value="C:membrane"/>
    <property type="evidence" value="ECO:0007669"/>
    <property type="project" value="TreeGrafter"/>
</dbReference>
<dbReference type="Proteomes" id="UP000004671">
    <property type="component" value="Chromosome"/>
</dbReference>
<reference evidence="4 7" key="2">
    <citation type="submission" date="2016-11" db="EMBL/GenBank/DDBJ databases">
        <title>Genomic analysis of Caldithrix abyssi and proposal of a novel bacterial phylum Caldithrichaeota.</title>
        <authorList>
            <person name="Kublanov I."/>
            <person name="Sigalova O."/>
            <person name="Gavrilov S."/>
            <person name="Lebedinsky A."/>
            <person name="Ivanova N."/>
            <person name="Daum C."/>
            <person name="Reddy T."/>
            <person name="Klenk H.P."/>
            <person name="Goker M."/>
            <person name="Reva O."/>
            <person name="Miroshnichenko M."/>
            <person name="Kyprides N."/>
            <person name="Woyke T."/>
            <person name="Gelfand M."/>
        </authorList>
    </citation>
    <scope>NUCLEOTIDE SEQUENCE [LARGE SCALE GENOMIC DNA]</scope>
    <source>
        <strain evidence="4 7">LF13</strain>
    </source>
</reference>
<keyword evidence="2" id="KW-0067">ATP-binding</keyword>
<evidence type="ECO:0000256" key="2">
    <source>
        <dbReference type="ARBA" id="ARBA00022840"/>
    </source>
</evidence>
<evidence type="ECO:0000313" key="4">
    <source>
        <dbReference type="EMBL" id="APF18778.1"/>
    </source>
</evidence>
<dbReference type="EMBL" id="CP018099">
    <property type="protein sequence ID" value="APF18778.1"/>
    <property type="molecule type" value="Genomic_DNA"/>
</dbReference>
<evidence type="ECO:0000259" key="3">
    <source>
        <dbReference type="Pfam" id="PF00501"/>
    </source>
</evidence>
<accession>H1XUD0</accession>
<feature type="domain" description="AMP-dependent synthetase/ligase" evidence="3">
    <location>
        <begin position="13"/>
        <end position="423"/>
    </location>
</feature>